<evidence type="ECO:0000313" key="2">
    <source>
        <dbReference type="EMBL" id="GLX86369.1"/>
    </source>
</evidence>
<evidence type="ECO:0000259" key="1">
    <source>
        <dbReference type="Pfam" id="PF10124"/>
    </source>
</evidence>
<gene>
    <name evidence="2" type="ORF">tloyanaT_26220</name>
</gene>
<protein>
    <submittedName>
        <fullName evidence="2">Head protein</fullName>
    </submittedName>
</protein>
<dbReference type="RefSeq" id="WP_284299353.1">
    <property type="nucleotide sequence ID" value="NZ_BSSV01000006.1"/>
</dbReference>
<dbReference type="Pfam" id="PF10124">
    <property type="entry name" value="Mu-like_gpT"/>
    <property type="match status" value="1"/>
</dbReference>
<organism evidence="2 3">
    <name type="scientific">Thalassotalea loyana</name>
    <dbReference type="NCBI Taxonomy" id="280483"/>
    <lineage>
        <taxon>Bacteria</taxon>
        <taxon>Pseudomonadati</taxon>
        <taxon>Pseudomonadota</taxon>
        <taxon>Gammaproteobacteria</taxon>
        <taxon>Alteromonadales</taxon>
        <taxon>Colwelliaceae</taxon>
        <taxon>Thalassotalea</taxon>
    </lineage>
</organism>
<name>A0ABQ6HEF3_9GAMM</name>
<accession>A0ABQ6HEF3</accession>
<dbReference type="InterPro" id="IPR018774">
    <property type="entry name" value="Phage_Mu_GpT"/>
</dbReference>
<keyword evidence="3" id="KW-1185">Reference proteome</keyword>
<sequence length="297" mass="33292">MIINRTNLNALFVAIKTSFNQGLNDTNSYYMKVATMVPSTTSEEKYAWLGQFPRFREWLGDRQIKNLAAHDYAVKNKKFESTIGIPRDDLEDDTYGVFTPLYAEMGYAAATHPDELVFALLANGFNSLCYDGQNFFDTDHPVGNEDNGVKSVSNMQAGASEPWFLLDTNRPLKPLMFQKRRDYDIKSITDDGSDHVFLRDEFLYGVDARVNAGFGLWQLAFGSKATLDAANFKAARQAMQSQTSDEGRKLNVRPNLLVVGNANQSAAEELINSEKLDNGKSNPLYNAVEILVVPWLD</sequence>
<comment type="caution">
    <text evidence="2">The sequence shown here is derived from an EMBL/GenBank/DDBJ whole genome shotgun (WGS) entry which is preliminary data.</text>
</comment>
<dbReference type="Proteomes" id="UP001157134">
    <property type="component" value="Unassembled WGS sequence"/>
</dbReference>
<dbReference type="EMBL" id="BSSV01000006">
    <property type="protein sequence ID" value="GLX86369.1"/>
    <property type="molecule type" value="Genomic_DNA"/>
</dbReference>
<reference evidence="2 3" key="1">
    <citation type="submission" date="2023-03" db="EMBL/GenBank/DDBJ databases">
        <title>Thalassotalea loyana LMG 22536T draft genome sequence.</title>
        <authorList>
            <person name="Sawabe T."/>
        </authorList>
    </citation>
    <scope>NUCLEOTIDE SEQUENCE [LARGE SCALE GENOMIC DNA]</scope>
    <source>
        <strain evidence="2 3">LMG 22536</strain>
    </source>
</reference>
<proteinExistence type="predicted"/>
<feature type="domain" description="Bacteriophage Mu GpT" evidence="1">
    <location>
        <begin position="8"/>
        <end position="296"/>
    </location>
</feature>
<evidence type="ECO:0000313" key="3">
    <source>
        <dbReference type="Proteomes" id="UP001157134"/>
    </source>
</evidence>